<proteinExistence type="predicted"/>
<organism evidence="1 2">
    <name type="scientific">Diversispora epigaea</name>
    <dbReference type="NCBI Taxonomy" id="1348612"/>
    <lineage>
        <taxon>Eukaryota</taxon>
        <taxon>Fungi</taxon>
        <taxon>Fungi incertae sedis</taxon>
        <taxon>Mucoromycota</taxon>
        <taxon>Glomeromycotina</taxon>
        <taxon>Glomeromycetes</taxon>
        <taxon>Diversisporales</taxon>
        <taxon>Diversisporaceae</taxon>
        <taxon>Diversispora</taxon>
    </lineage>
</organism>
<reference evidence="1 2" key="1">
    <citation type="submission" date="2018-08" db="EMBL/GenBank/DDBJ databases">
        <title>Genome and evolution of the arbuscular mycorrhizal fungus Diversispora epigaea (formerly Glomus versiforme) and its bacterial endosymbionts.</title>
        <authorList>
            <person name="Sun X."/>
            <person name="Fei Z."/>
            <person name="Harrison M."/>
        </authorList>
    </citation>
    <scope>NUCLEOTIDE SEQUENCE [LARGE SCALE GENOMIC DNA]</scope>
    <source>
        <strain evidence="1 2">IT104</strain>
    </source>
</reference>
<dbReference type="Proteomes" id="UP000266861">
    <property type="component" value="Unassembled WGS sequence"/>
</dbReference>
<evidence type="ECO:0000313" key="1">
    <source>
        <dbReference type="EMBL" id="RHZ85809.1"/>
    </source>
</evidence>
<dbReference type="AlphaFoldDB" id="A0A397JBU6"/>
<sequence>MFQDLLEKYEKVIKELEDIKESSNIKSNTISFNFYEVSLNDKVTHAPSWVDDLE</sequence>
<name>A0A397JBU6_9GLOM</name>
<accession>A0A397JBU6</accession>
<gene>
    <name evidence="1" type="ORF">Glove_60g53</name>
</gene>
<protein>
    <submittedName>
        <fullName evidence="1">Uncharacterized protein</fullName>
    </submittedName>
</protein>
<evidence type="ECO:0000313" key="2">
    <source>
        <dbReference type="Proteomes" id="UP000266861"/>
    </source>
</evidence>
<dbReference type="EMBL" id="PQFF01000057">
    <property type="protein sequence ID" value="RHZ85809.1"/>
    <property type="molecule type" value="Genomic_DNA"/>
</dbReference>
<keyword evidence="2" id="KW-1185">Reference proteome</keyword>
<comment type="caution">
    <text evidence="1">The sequence shown here is derived from an EMBL/GenBank/DDBJ whole genome shotgun (WGS) entry which is preliminary data.</text>
</comment>